<dbReference type="SUPFAM" id="SSF51197">
    <property type="entry name" value="Clavaminate synthase-like"/>
    <property type="match status" value="1"/>
</dbReference>
<name>A0A1Q3DL28_9VIRU</name>
<protein>
    <submittedName>
        <fullName evidence="1">Uncharacterized protein</fullName>
    </submittedName>
</protein>
<dbReference type="PANTHER" id="PTHR31630">
    <property type="entry name" value="PHYTANOYL-COA DIOXYGENASE-RELATED-RELATED"/>
    <property type="match status" value="1"/>
</dbReference>
<accession>A0A1Q3DL28</accession>
<comment type="caution">
    <text evidence="1">The sequence shown here is derived from an EMBL/GenBank/DDBJ whole genome shotgun (WGS) entry which is preliminary data.</text>
</comment>
<evidence type="ECO:0000313" key="1">
    <source>
        <dbReference type="EMBL" id="GAV93256.1"/>
    </source>
</evidence>
<dbReference type="PANTHER" id="PTHR31630:SF6">
    <property type="entry name" value="PHYTANOYL-COA DIOXYGENASE-RELATED"/>
    <property type="match status" value="1"/>
</dbReference>
<sequence length="380" mass="44708">MSYRERKLKRISKQLNVINHRLAKIRLLMKNITAFRIPKYVPQDIQKKMTLRRNGPDPKMSMEDVDIYSCSCCNDYTIDINNLSYMKKIMDEYGFTVIDNVFSKDECDRLERGVWHCMENNTTYLRVPLKRCNPDTFKSMKKQSNDFNTYNDSMITHSDFMWKARQNVNAMKVFAELYGCNMSELITSYGGVSIQPPPEIMLGRHQGKGHHRHCSYHVEQSPTQTEKRSFQASISTVYIHPGDYTVGFFAKSHLLLKHFGEKFNITDKANFFQISQPEHMKFYEKRCKQIRMVNCKAGSMVVWDNRTMFSNFRPLPNRKFHNFRTACMLSYIPRSTIPTPQLYKKMEEFRENGSSIQETELVQQLVGFPVNLLVKNSRHI</sequence>
<dbReference type="Gene3D" id="2.60.120.620">
    <property type="entry name" value="q2cbj1_9rhob like domain"/>
    <property type="match status" value="1"/>
</dbReference>
<gene>
    <name evidence="1" type="ORF">SCV_136</name>
</gene>
<dbReference type="EMBL" id="BDLS01000002">
    <property type="protein sequence ID" value="GAV93256.1"/>
    <property type="molecule type" value="Genomic_DNA"/>
</dbReference>
<organism evidence="1">
    <name type="scientific">Chionoecetes opilio bacilliform virus</name>
    <dbReference type="NCBI Taxonomy" id="1825681"/>
    <lineage>
        <taxon>Viruses</taxon>
        <taxon>Viruses incertae sedis</taxon>
        <taxon>Naldaviricetes</taxon>
        <taxon>Nimaviridae</taxon>
    </lineage>
</organism>
<reference evidence="1" key="1">
    <citation type="submission" date="2017-01" db="EMBL/GenBank/DDBJ databases">
        <title>Draft genome sequence of uncultured bacilliform virus purified from snow crab.</title>
        <authorList>
            <person name="Takano T."/>
        </authorList>
    </citation>
    <scope>NUCLEOTIDE SEQUENCE</scope>
    <source>
        <strain evidence="1">Isolate_1</strain>
    </source>
</reference>
<proteinExistence type="predicted"/>